<evidence type="ECO:0000313" key="3">
    <source>
        <dbReference type="Proteomes" id="UP000019265"/>
    </source>
</evidence>
<sequence>MKDYLHQKSESVVFKNTSSDKVFTMIGLFLFSVSIISFTIFIAAIANWLLYFDDDLLRHRNFIFIKLTGPAMILFGFWASLWLILAFSPTEMLKKNRDALIITAIFSINFFIIPQLLKVNNYENEKETFASLIITEEIYNNKNKKVWHGFLIMNGCISLIFLPFLMPLTIYLMANSRTVYLRDFDARSRVAIGFMSLFCLNPIFSIAQLYNIMHNPMYKVWQIQYNKATLPQKRTGLNRAVSVILWIFFGGMIISLYWNLIVIYSRFALLTPGFLPWTIIWIWVWMNLSTIFSIVYKKYYLENLIPVPIGNCMFDALTFNIPYFFASSIYIFKVNLYRQTPVEEFKYKINRFSVFIIMINIFLLFAFVEIIFILWILGYLENSSAMFKSWGLKITVISIFILSFCWIFLNIKKTMNYLEYAIYLKMNYIIDGIFLNVFGLIINLYASFLIRKMKKKGNLDLKLLAVNC</sequence>
<feature type="transmembrane region" description="Helical" evidence="1">
    <location>
        <begin position="429"/>
        <end position="450"/>
    </location>
</feature>
<dbReference type="HOGENOM" id="CLU_583818_0_0_14"/>
<feature type="transmembrane region" description="Helical" evidence="1">
    <location>
        <begin position="390"/>
        <end position="409"/>
    </location>
</feature>
<dbReference type="OrthoDB" id="9818971at2"/>
<dbReference type="KEGG" id="ssab:SSABA_v1c06420"/>
<dbReference type="PATRIC" id="fig|1276257.3.peg.652"/>
<gene>
    <name evidence="2" type="ORF">SSABA_v1c06420</name>
</gene>
<dbReference type="Proteomes" id="UP000019265">
    <property type="component" value="Chromosome"/>
</dbReference>
<keyword evidence="1" id="KW-0812">Transmembrane</keyword>
<evidence type="ECO:0000256" key="1">
    <source>
        <dbReference type="SAM" id="Phobius"/>
    </source>
</evidence>
<feature type="transmembrane region" description="Helical" evidence="1">
    <location>
        <begin position="308"/>
        <end position="332"/>
    </location>
</feature>
<keyword evidence="3" id="KW-1185">Reference proteome</keyword>
<proteinExistence type="predicted"/>
<feature type="transmembrane region" description="Helical" evidence="1">
    <location>
        <begin position="190"/>
        <end position="210"/>
    </location>
</feature>
<reference evidence="2 3" key="1">
    <citation type="journal article" date="2014" name="Genome Biol. Evol.">
        <title>Molecular evolution of the substrate utilization strategies and putative virulence factors in mosquito-associated Spiroplasma species.</title>
        <authorList>
            <person name="Chang T.H."/>
            <person name="Lo W.S."/>
            <person name="Ku C."/>
            <person name="Chen L.L."/>
            <person name="Kuo C.H."/>
        </authorList>
    </citation>
    <scope>NUCLEOTIDE SEQUENCE [LARGE SCALE GENOMIC DNA]</scope>
    <source>
        <strain evidence="2">Ar-1343</strain>
    </source>
</reference>
<feature type="transmembrane region" description="Helical" evidence="1">
    <location>
        <begin position="243"/>
        <end position="268"/>
    </location>
</feature>
<dbReference type="RefSeq" id="WP_025251183.1">
    <property type="nucleotide sequence ID" value="NZ_CP006934.1"/>
</dbReference>
<feature type="transmembrane region" description="Helical" evidence="1">
    <location>
        <begin position="63"/>
        <end position="87"/>
    </location>
</feature>
<organism evidence="2 3">
    <name type="scientific">Spiroplasma sabaudiense Ar-1343</name>
    <dbReference type="NCBI Taxonomy" id="1276257"/>
    <lineage>
        <taxon>Bacteria</taxon>
        <taxon>Bacillati</taxon>
        <taxon>Mycoplasmatota</taxon>
        <taxon>Mollicutes</taxon>
        <taxon>Entomoplasmatales</taxon>
        <taxon>Spiroplasmataceae</taxon>
        <taxon>Spiroplasma</taxon>
    </lineage>
</organism>
<dbReference type="EMBL" id="CP006934">
    <property type="protein sequence ID" value="AHI54044.1"/>
    <property type="molecule type" value="Genomic_DNA"/>
</dbReference>
<feature type="transmembrane region" description="Helical" evidence="1">
    <location>
        <begin position="150"/>
        <end position="170"/>
    </location>
</feature>
<evidence type="ECO:0008006" key="4">
    <source>
        <dbReference type="Google" id="ProtNLM"/>
    </source>
</evidence>
<feature type="transmembrane region" description="Helical" evidence="1">
    <location>
        <begin position="352"/>
        <end position="378"/>
    </location>
</feature>
<keyword evidence="1" id="KW-0472">Membrane</keyword>
<feature type="transmembrane region" description="Helical" evidence="1">
    <location>
        <begin position="22"/>
        <end position="51"/>
    </location>
</feature>
<feature type="transmembrane region" description="Helical" evidence="1">
    <location>
        <begin position="274"/>
        <end position="296"/>
    </location>
</feature>
<protein>
    <recommendedName>
        <fullName evidence="4">Transmembrane protein</fullName>
    </recommendedName>
</protein>
<keyword evidence="1" id="KW-1133">Transmembrane helix</keyword>
<feature type="transmembrane region" description="Helical" evidence="1">
    <location>
        <begin position="99"/>
        <end position="117"/>
    </location>
</feature>
<dbReference type="AlphaFoldDB" id="W6AJZ1"/>
<dbReference type="STRING" id="1276257.SSABA_v1c06420"/>
<name>W6AJZ1_9MOLU</name>
<accession>W6AJZ1</accession>
<evidence type="ECO:0000313" key="2">
    <source>
        <dbReference type="EMBL" id="AHI54044.1"/>
    </source>
</evidence>